<dbReference type="InterPro" id="IPR006458">
    <property type="entry name" value="Ovate_C"/>
</dbReference>
<accession>A0A6P5EKB8</accession>
<comment type="subcellular location">
    <subcellularLocation>
        <location evidence="1 6">Nucleus</location>
    </subcellularLocation>
</comment>
<evidence type="ECO:0000313" key="9">
    <source>
        <dbReference type="RefSeq" id="XP_020084001.1"/>
    </source>
</evidence>
<dbReference type="GO" id="GO:0005634">
    <property type="term" value="C:nucleus"/>
    <property type="evidence" value="ECO:0007669"/>
    <property type="project" value="UniProtKB-SubCell"/>
</dbReference>
<evidence type="ECO:0000256" key="2">
    <source>
        <dbReference type="ARBA" id="ARBA00022491"/>
    </source>
</evidence>
<keyword evidence="3 6" id="KW-0805">Transcription regulation</keyword>
<gene>
    <name evidence="9" type="primary">LOC109707261</name>
</gene>
<reference evidence="8" key="1">
    <citation type="journal article" date="2015" name="Nat. Genet.">
        <title>The pineapple genome and the evolution of CAM photosynthesis.</title>
        <authorList>
            <person name="Ming R."/>
            <person name="VanBuren R."/>
            <person name="Wai C.M."/>
            <person name="Tang H."/>
            <person name="Schatz M.C."/>
            <person name="Bowers J.E."/>
            <person name="Lyons E."/>
            <person name="Wang M.L."/>
            <person name="Chen J."/>
            <person name="Biggers E."/>
            <person name="Zhang J."/>
            <person name="Huang L."/>
            <person name="Zhang L."/>
            <person name="Miao W."/>
            <person name="Zhang J."/>
            <person name="Ye Z."/>
            <person name="Miao C."/>
            <person name="Lin Z."/>
            <person name="Wang H."/>
            <person name="Zhou H."/>
            <person name="Yim W.C."/>
            <person name="Priest H.D."/>
            <person name="Zheng C."/>
            <person name="Woodhouse M."/>
            <person name="Edger P.P."/>
            <person name="Guyot R."/>
            <person name="Guo H.B."/>
            <person name="Guo H."/>
            <person name="Zheng G."/>
            <person name="Singh R."/>
            <person name="Sharma A."/>
            <person name="Min X."/>
            <person name="Zheng Y."/>
            <person name="Lee H."/>
            <person name="Gurtowski J."/>
            <person name="Sedlazeck F.J."/>
            <person name="Harkess A."/>
            <person name="McKain M.R."/>
            <person name="Liao Z."/>
            <person name="Fang J."/>
            <person name="Liu J."/>
            <person name="Zhang X."/>
            <person name="Zhang Q."/>
            <person name="Hu W."/>
            <person name="Qin Y."/>
            <person name="Wang K."/>
            <person name="Chen L.Y."/>
            <person name="Shirley N."/>
            <person name="Lin Y.R."/>
            <person name="Liu L.Y."/>
            <person name="Hernandez A.G."/>
            <person name="Wright C.L."/>
            <person name="Bulone V."/>
            <person name="Tuskan G.A."/>
            <person name="Heath K."/>
            <person name="Zee F."/>
            <person name="Moore P.H."/>
            <person name="Sunkar R."/>
            <person name="Leebens-Mack J.H."/>
            <person name="Mockler T."/>
            <person name="Bennetzen J.L."/>
            <person name="Freeling M."/>
            <person name="Sankoff D."/>
            <person name="Paterson A.H."/>
            <person name="Zhu X."/>
            <person name="Yang X."/>
            <person name="Smith J.A."/>
            <person name="Cushman J.C."/>
            <person name="Paull R.E."/>
            <person name="Yu Q."/>
        </authorList>
    </citation>
    <scope>NUCLEOTIDE SEQUENCE [LARGE SCALE GENOMIC DNA]</scope>
    <source>
        <strain evidence="8">cv. F153</strain>
    </source>
</reference>
<dbReference type="AlphaFoldDB" id="A0A6P5EKB8"/>
<sequence length="213" mass="24775">MRKLKSSFKSFQEAITSIKPMNPICIQESRTHSFRDDDHNSNTNCIYSTPSTSSSYGLSKPIHFTHKHTNLEENLHNHDSTNTPMTHERFFFSPSSTKYIMEEWKKLEVEAVAANAELSFFKESVITAMASDDPYQDFRESMKEMVEAHRLKEWPQLEELLHCYLSLNEKETHKIIILAFVDLLMHIMSRDKEGFSASFPLPRHGSFGQYDEC</sequence>
<protein>
    <recommendedName>
        <fullName evidence="6">Transcription repressor</fullName>
    </recommendedName>
    <alternativeName>
        <fullName evidence="6">Ovate family protein</fullName>
    </alternativeName>
</protein>
<keyword evidence="8" id="KW-1185">Reference proteome</keyword>
<keyword evidence="4 6" id="KW-0804">Transcription</keyword>
<dbReference type="PROSITE" id="PS51754">
    <property type="entry name" value="OVATE"/>
    <property type="match status" value="1"/>
</dbReference>
<evidence type="ECO:0000313" key="8">
    <source>
        <dbReference type="Proteomes" id="UP000515123"/>
    </source>
</evidence>
<dbReference type="InterPro" id="IPR038933">
    <property type="entry name" value="Ovate"/>
</dbReference>
<proteinExistence type="predicted"/>
<name>A0A6P5EKB8_ANACO</name>
<dbReference type="PANTHER" id="PTHR33057:SF218">
    <property type="entry name" value="TRANSCRIPTION REPRESSOR"/>
    <property type="match status" value="1"/>
</dbReference>
<evidence type="ECO:0000256" key="6">
    <source>
        <dbReference type="RuleBase" id="RU367028"/>
    </source>
</evidence>
<dbReference type="NCBIfam" id="TIGR01568">
    <property type="entry name" value="A_thal_3678"/>
    <property type="match status" value="1"/>
</dbReference>
<dbReference type="Pfam" id="PF04844">
    <property type="entry name" value="Ovate"/>
    <property type="match status" value="1"/>
</dbReference>
<dbReference type="RefSeq" id="XP_020084001.1">
    <property type="nucleotide sequence ID" value="XM_020228412.1"/>
</dbReference>
<comment type="function">
    <text evidence="6">Transcriptional repressor that regulates multiple aspects of plant growth and development.</text>
</comment>
<dbReference type="OrthoDB" id="689823at2759"/>
<dbReference type="Proteomes" id="UP000515123">
    <property type="component" value="Linkage group 3"/>
</dbReference>
<keyword evidence="5 6" id="KW-0539">Nucleus</keyword>
<dbReference type="PANTHER" id="PTHR33057">
    <property type="entry name" value="TRANSCRIPTION REPRESSOR OFP7-RELATED"/>
    <property type="match status" value="1"/>
</dbReference>
<reference evidence="9" key="2">
    <citation type="submission" date="2025-08" db="UniProtKB">
        <authorList>
            <consortium name="RefSeq"/>
        </authorList>
    </citation>
    <scope>IDENTIFICATION</scope>
    <source>
        <tissue evidence="9">Leaf</tissue>
    </source>
</reference>
<evidence type="ECO:0000256" key="5">
    <source>
        <dbReference type="ARBA" id="ARBA00023242"/>
    </source>
</evidence>
<keyword evidence="2 6" id="KW-0678">Repressor</keyword>
<feature type="domain" description="OVATE" evidence="7">
    <location>
        <begin position="127"/>
        <end position="186"/>
    </location>
</feature>
<evidence type="ECO:0000256" key="1">
    <source>
        <dbReference type="ARBA" id="ARBA00004123"/>
    </source>
</evidence>
<organism evidence="8 9">
    <name type="scientific">Ananas comosus</name>
    <name type="common">Pineapple</name>
    <name type="synonym">Ananas ananas</name>
    <dbReference type="NCBI Taxonomy" id="4615"/>
    <lineage>
        <taxon>Eukaryota</taxon>
        <taxon>Viridiplantae</taxon>
        <taxon>Streptophyta</taxon>
        <taxon>Embryophyta</taxon>
        <taxon>Tracheophyta</taxon>
        <taxon>Spermatophyta</taxon>
        <taxon>Magnoliopsida</taxon>
        <taxon>Liliopsida</taxon>
        <taxon>Poales</taxon>
        <taxon>Bromeliaceae</taxon>
        <taxon>Bromelioideae</taxon>
        <taxon>Ananas</taxon>
    </lineage>
</organism>
<evidence type="ECO:0000256" key="4">
    <source>
        <dbReference type="ARBA" id="ARBA00023163"/>
    </source>
</evidence>
<evidence type="ECO:0000256" key="3">
    <source>
        <dbReference type="ARBA" id="ARBA00023015"/>
    </source>
</evidence>
<dbReference type="GeneID" id="109707261"/>
<dbReference type="GO" id="GO:0045892">
    <property type="term" value="P:negative regulation of DNA-templated transcription"/>
    <property type="evidence" value="ECO:0007669"/>
    <property type="project" value="UniProtKB-UniRule"/>
</dbReference>
<evidence type="ECO:0000259" key="7">
    <source>
        <dbReference type="PROSITE" id="PS51754"/>
    </source>
</evidence>